<reference evidence="2" key="1">
    <citation type="journal article" date="2023" name="G3 (Bethesda)">
        <title>A reference genome for the long-term kleptoplast-retaining sea slug Elysia crispata morphotype clarki.</title>
        <authorList>
            <person name="Eastman K.E."/>
            <person name="Pendleton A.L."/>
            <person name="Shaikh M.A."/>
            <person name="Suttiyut T."/>
            <person name="Ogas R."/>
            <person name="Tomko P."/>
            <person name="Gavelis G."/>
            <person name="Widhalm J.R."/>
            <person name="Wisecaver J.H."/>
        </authorList>
    </citation>
    <scope>NUCLEOTIDE SEQUENCE</scope>
    <source>
        <strain evidence="2">ECLA1</strain>
    </source>
</reference>
<organism evidence="2 3">
    <name type="scientific">Elysia crispata</name>
    <name type="common">lettuce slug</name>
    <dbReference type="NCBI Taxonomy" id="231223"/>
    <lineage>
        <taxon>Eukaryota</taxon>
        <taxon>Metazoa</taxon>
        <taxon>Spiralia</taxon>
        <taxon>Lophotrochozoa</taxon>
        <taxon>Mollusca</taxon>
        <taxon>Gastropoda</taxon>
        <taxon>Heterobranchia</taxon>
        <taxon>Euthyneura</taxon>
        <taxon>Panpulmonata</taxon>
        <taxon>Sacoglossa</taxon>
        <taxon>Placobranchoidea</taxon>
        <taxon>Plakobranchidae</taxon>
        <taxon>Elysia</taxon>
    </lineage>
</organism>
<evidence type="ECO:0000256" key="1">
    <source>
        <dbReference type="SAM" id="MobiDB-lite"/>
    </source>
</evidence>
<protein>
    <submittedName>
        <fullName evidence="2">Uncharacterized protein</fullName>
    </submittedName>
</protein>
<feature type="region of interest" description="Disordered" evidence="1">
    <location>
        <begin position="31"/>
        <end position="58"/>
    </location>
</feature>
<name>A0AAE1AVB2_9GAST</name>
<evidence type="ECO:0000313" key="3">
    <source>
        <dbReference type="Proteomes" id="UP001283361"/>
    </source>
</evidence>
<comment type="caution">
    <text evidence="2">The sequence shown here is derived from an EMBL/GenBank/DDBJ whole genome shotgun (WGS) entry which is preliminary data.</text>
</comment>
<accession>A0AAE1AVB2</accession>
<proteinExistence type="predicted"/>
<sequence length="58" mass="6850">MTQQARIAPNWQLGRCGGMRSPHFSMQLHRKFQSKVTERTPQRPDWNKVSRAKRGKDK</sequence>
<feature type="compositionally biased region" description="Basic and acidic residues" evidence="1">
    <location>
        <begin position="36"/>
        <end position="48"/>
    </location>
</feature>
<gene>
    <name evidence="2" type="ORF">RRG08_061028</name>
</gene>
<dbReference type="Proteomes" id="UP001283361">
    <property type="component" value="Unassembled WGS sequence"/>
</dbReference>
<dbReference type="AlphaFoldDB" id="A0AAE1AVB2"/>
<keyword evidence="3" id="KW-1185">Reference proteome</keyword>
<dbReference type="EMBL" id="JAWDGP010001129">
    <property type="protein sequence ID" value="KAK3794359.1"/>
    <property type="molecule type" value="Genomic_DNA"/>
</dbReference>
<evidence type="ECO:0000313" key="2">
    <source>
        <dbReference type="EMBL" id="KAK3794359.1"/>
    </source>
</evidence>